<dbReference type="AlphaFoldDB" id="A0A0F9CBX1"/>
<proteinExistence type="predicted"/>
<protein>
    <submittedName>
        <fullName evidence="1">Uncharacterized protein</fullName>
    </submittedName>
</protein>
<sequence length="83" mass="9136">MINGIRNAKIESTMLGKEGHGIMTFMIYLGYDGGSATQALGGYQLHKGGYEVIGKIIDVVDVSSWEELRGEIIRVEIKDGKIY</sequence>
<organism evidence="1">
    <name type="scientific">marine sediment metagenome</name>
    <dbReference type="NCBI Taxonomy" id="412755"/>
    <lineage>
        <taxon>unclassified sequences</taxon>
        <taxon>metagenomes</taxon>
        <taxon>ecological metagenomes</taxon>
    </lineage>
</organism>
<evidence type="ECO:0000313" key="1">
    <source>
        <dbReference type="EMBL" id="KKL46878.1"/>
    </source>
</evidence>
<name>A0A0F9CBX1_9ZZZZ</name>
<accession>A0A0F9CBX1</accession>
<gene>
    <name evidence="1" type="ORF">LCGC14_2341180</name>
</gene>
<comment type="caution">
    <text evidence="1">The sequence shown here is derived from an EMBL/GenBank/DDBJ whole genome shotgun (WGS) entry which is preliminary data.</text>
</comment>
<feature type="non-terminal residue" evidence="1">
    <location>
        <position position="83"/>
    </location>
</feature>
<dbReference type="EMBL" id="LAZR01033873">
    <property type="protein sequence ID" value="KKL46878.1"/>
    <property type="molecule type" value="Genomic_DNA"/>
</dbReference>
<reference evidence="1" key="1">
    <citation type="journal article" date="2015" name="Nature">
        <title>Complex archaea that bridge the gap between prokaryotes and eukaryotes.</title>
        <authorList>
            <person name="Spang A."/>
            <person name="Saw J.H."/>
            <person name="Jorgensen S.L."/>
            <person name="Zaremba-Niedzwiedzka K."/>
            <person name="Martijn J."/>
            <person name="Lind A.E."/>
            <person name="van Eijk R."/>
            <person name="Schleper C."/>
            <person name="Guy L."/>
            <person name="Ettema T.J."/>
        </authorList>
    </citation>
    <scope>NUCLEOTIDE SEQUENCE</scope>
</reference>